<dbReference type="AlphaFoldDB" id="A0A1T4S2M3"/>
<dbReference type="InterPro" id="IPR016174">
    <property type="entry name" value="Di-haem_cyt_TM"/>
</dbReference>
<comment type="similarity">
    <text evidence="2">Belongs to the HupC/HyaC/HydC family.</text>
</comment>
<dbReference type="Proteomes" id="UP000189933">
    <property type="component" value="Unassembled WGS sequence"/>
</dbReference>
<dbReference type="OrthoDB" id="257690at2"/>
<feature type="transmembrane region" description="Helical" evidence="12">
    <location>
        <begin position="46"/>
        <end position="68"/>
    </location>
</feature>
<keyword evidence="10" id="KW-0408">Iron</keyword>
<dbReference type="InterPro" id="IPR000516">
    <property type="entry name" value="Ni-dep_Hydgase_cyt-B"/>
</dbReference>
<dbReference type="GO" id="GO:0020037">
    <property type="term" value="F:heme binding"/>
    <property type="evidence" value="ECO:0007669"/>
    <property type="project" value="TreeGrafter"/>
</dbReference>
<evidence type="ECO:0000256" key="1">
    <source>
        <dbReference type="ARBA" id="ARBA00004651"/>
    </source>
</evidence>
<dbReference type="GO" id="GO:0009055">
    <property type="term" value="F:electron transfer activity"/>
    <property type="evidence" value="ECO:0007669"/>
    <property type="project" value="InterPro"/>
</dbReference>
<gene>
    <name evidence="14" type="ORF">SAMN02745885_02403</name>
</gene>
<keyword evidence="8" id="KW-0249">Electron transport</keyword>
<keyword evidence="15" id="KW-1185">Reference proteome</keyword>
<feature type="transmembrane region" description="Helical" evidence="12">
    <location>
        <begin position="153"/>
        <end position="174"/>
    </location>
</feature>
<evidence type="ECO:0000256" key="10">
    <source>
        <dbReference type="ARBA" id="ARBA00023004"/>
    </source>
</evidence>
<evidence type="ECO:0000256" key="4">
    <source>
        <dbReference type="ARBA" id="ARBA00022475"/>
    </source>
</evidence>
<evidence type="ECO:0000256" key="6">
    <source>
        <dbReference type="ARBA" id="ARBA00022692"/>
    </source>
</evidence>
<dbReference type="PROSITE" id="PS00882">
    <property type="entry name" value="NI_HGENASE_CYTB_1"/>
    <property type="match status" value="1"/>
</dbReference>
<feature type="transmembrane region" description="Helical" evidence="12">
    <location>
        <begin position="113"/>
        <end position="133"/>
    </location>
</feature>
<dbReference type="NCBIfam" id="TIGR02125">
    <property type="entry name" value="CytB-hydogenase"/>
    <property type="match status" value="1"/>
</dbReference>
<evidence type="ECO:0000256" key="3">
    <source>
        <dbReference type="ARBA" id="ARBA00022448"/>
    </source>
</evidence>
<evidence type="ECO:0000313" key="14">
    <source>
        <dbReference type="EMBL" id="SKA22474.1"/>
    </source>
</evidence>
<evidence type="ECO:0000256" key="8">
    <source>
        <dbReference type="ARBA" id="ARBA00022982"/>
    </source>
</evidence>
<comment type="subcellular location">
    <subcellularLocation>
        <location evidence="1">Cell membrane</location>
        <topology evidence="1">Multi-pass membrane protein</topology>
    </subcellularLocation>
</comment>
<keyword evidence="11 12" id="KW-0472">Membrane</keyword>
<name>A0A1T4S2M3_9FIRM</name>
<evidence type="ECO:0000256" key="5">
    <source>
        <dbReference type="ARBA" id="ARBA00022617"/>
    </source>
</evidence>
<evidence type="ECO:0000256" key="7">
    <source>
        <dbReference type="ARBA" id="ARBA00022723"/>
    </source>
</evidence>
<dbReference type="PANTHER" id="PTHR30485">
    <property type="entry name" value="NI/FE-HYDROGENASE 1 B-TYPE CYTOCHROME SUBUNIT"/>
    <property type="match status" value="1"/>
</dbReference>
<keyword evidence="6 12" id="KW-0812">Transmembrane</keyword>
<dbReference type="InterPro" id="IPR051542">
    <property type="entry name" value="Hydrogenase_cytochrome"/>
</dbReference>
<evidence type="ECO:0000313" key="15">
    <source>
        <dbReference type="Proteomes" id="UP000189933"/>
    </source>
</evidence>
<evidence type="ECO:0000259" key="13">
    <source>
        <dbReference type="Pfam" id="PF01292"/>
    </source>
</evidence>
<dbReference type="GO" id="GO:0005506">
    <property type="term" value="F:iron ion binding"/>
    <property type="evidence" value="ECO:0007669"/>
    <property type="project" value="InterPro"/>
</dbReference>
<keyword evidence="9 12" id="KW-1133">Transmembrane helix</keyword>
<dbReference type="InterPro" id="IPR011577">
    <property type="entry name" value="Cyt_b561_bac/Ni-Hgenase"/>
</dbReference>
<dbReference type="PRINTS" id="PR00161">
    <property type="entry name" value="NIHGNASECYTB"/>
</dbReference>
<proteinExistence type="inferred from homology"/>
<organism evidence="14 15">
    <name type="scientific">Carboxydocella sporoproducens DSM 16521</name>
    <dbReference type="NCBI Taxonomy" id="1121270"/>
    <lineage>
        <taxon>Bacteria</taxon>
        <taxon>Bacillati</taxon>
        <taxon>Bacillota</taxon>
        <taxon>Clostridia</taxon>
        <taxon>Eubacteriales</taxon>
        <taxon>Clostridiales Family XVI. Incertae Sedis</taxon>
        <taxon>Carboxydocella</taxon>
    </lineage>
</organism>
<dbReference type="GO" id="GO:0022904">
    <property type="term" value="P:respiratory electron transport chain"/>
    <property type="evidence" value="ECO:0007669"/>
    <property type="project" value="InterPro"/>
</dbReference>
<feature type="domain" description="Cytochrome b561 bacterial/Ni-hydrogenase" evidence="13">
    <location>
        <begin position="7"/>
        <end position="187"/>
    </location>
</feature>
<dbReference type="PANTHER" id="PTHR30485:SF0">
    <property type="entry name" value="NI_FE-HYDROGENASE 1 B-TYPE CYTOCHROME SUBUNIT-RELATED"/>
    <property type="match status" value="1"/>
</dbReference>
<reference evidence="15" key="1">
    <citation type="submission" date="2017-02" db="EMBL/GenBank/DDBJ databases">
        <authorList>
            <person name="Varghese N."/>
            <person name="Submissions S."/>
        </authorList>
    </citation>
    <scope>NUCLEOTIDE SEQUENCE [LARGE SCALE GENOMIC DNA]</scope>
    <source>
        <strain evidence="15">DSM 16521</strain>
    </source>
</reference>
<dbReference type="RefSeq" id="WP_078666393.1">
    <property type="nucleotide sequence ID" value="NZ_FUXM01000041.1"/>
</dbReference>
<dbReference type="GO" id="GO:0005886">
    <property type="term" value="C:plasma membrane"/>
    <property type="evidence" value="ECO:0007669"/>
    <property type="project" value="UniProtKB-SubCell"/>
</dbReference>
<evidence type="ECO:0000256" key="2">
    <source>
        <dbReference type="ARBA" id="ARBA00008622"/>
    </source>
</evidence>
<keyword evidence="4" id="KW-1003">Cell membrane</keyword>
<keyword evidence="5" id="KW-0349">Heme</keyword>
<sequence length="208" mass="23726">MAHSADHPRTTRVYHWINLVSMAVLILTGFYIHRPFAPGYMFEARLLHFIFMYVLFFNLLGRIIYAFLGRYADAGQFSFGIKDIKALWEVVKYYAFIGPHPQKSGKYNALQKLSYLGIVVIILFQAVTGFALYRPELFSSVVTTLGGLHALRMTHYLVMWIIIAFTIIHVYMASTETPEQVKLMLFGIEEGKEHAGQEKVAGISSGHR</sequence>
<dbReference type="Gene3D" id="1.20.950.20">
    <property type="entry name" value="Transmembrane di-heme cytochromes, Chain C"/>
    <property type="match status" value="1"/>
</dbReference>
<dbReference type="EMBL" id="FUXM01000041">
    <property type="protein sequence ID" value="SKA22474.1"/>
    <property type="molecule type" value="Genomic_DNA"/>
</dbReference>
<dbReference type="SUPFAM" id="SSF81342">
    <property type="entry name" value="Transmembrane di-heme cytochromes"/>
    <property type="match status" value="1"/>
</dbReference>
<dbReference type="Pfam" id="PF01292">
    <property type="entry name" value="Ni_hydr_CYTB"/>
    <property type="match status" value="1"/>
</dbReference>
<evidence type="ECO:0000256" key="12">
    <source>
        <dbReference type="SAM" id="Phobius"/>
    </source>
</evidence>
<keyword evidence="7" id="KW-0479">Metal-binding</keyword>
<feature type="transmembrane region" description="Helical" evidence="12">
    <location>
        <begin position="12"/>
        <end position="34"/>
    </location>
</feature>
<keyword evidence="3" id="KW-0813">Transport</keyword>
<evidence type="ECO:0000256" key="11">
    <source>
        <dbReference type="ARBA" id="ARBA00023136"/>
    </source>
</evidence>
<evidence type="ECO:0000256" key="9">
    <source>
        <dbReference type="ARBA" id="ARBA00022989"/>
    </source>
</evidence>
<accession>A0A1T4S2M3</accession>
<protein>
    <submittedName>
        <fullName evidence="14">Ni/Fe-hydrogenase 1 B-type cytochrome subunit</fullName>
    </submittedName>
</protein>